<dbReference type="AlphaFoldDB" id="A0AAV4Y5K3"/>
<keyword evidence="2" id="KW-1185">Reference proteome</keyword>
<accession>A0AAV4Y5K3</accession>
<protein>
    <submittedName>
        <fullName evidence="1">Uncharacterized protein</fullName>
    </submittedName>
</protein>
<dbReference type="EMBL" id="BPLR01018676">
    <property type="protein sequence ID" value="GIZ01495.1"/>
    <property type="molecule type" value="Genomic_DNA"/>
</dbReference>
<sequence length="78" mass="9407">MLLLTNSRSIQMIIEVNILVLYENLTRTEVPVWDCYENEQRHLSGFLQRVFDLRADLKIDEGIIQRFFKPLQPHRDNY</sequence>
<name>A0AAV4Y5K3_CAEEX</name>
<reference evidence="1 2" key="1">
    <citation type="submission" date="2021-06" db="EMBL/GenBank/DDBJ databases">
        <title>Caerostris extrusa draft genome.</title>
        <authorList>
            <person name="Kono N."/>
            <person name="Arakawa K."/>
        </authorList>
    </citation>
    <scope>NUCLEOTIDE SEQUENCE [LARGE SCALE GENOMIC DNA]</scope>
</reference>
<evidence type="ECO:0000313" key="1">
    <source>
        <dbReference type="EMBL" id="GIZ01495.1"/>
    </source>
</evidence>
<evidence type="ECO:0000313" key="2">
    <source>
        <dbReference type="Proteomes" id="UP001054945"/>
    </source>
</evidence>
<comment type="caution">
    <text evidence="1">The sequence shown here is derived from an EMBL/GenBank/DDBJ whole genome shotgun (WGS) entry which is preliminary data.</text>
</comment>
<dbReference type="Proteomes" id="UP001054945">
    <property type="component" value="Unassembled WGS sequence"/>
</dbReference>
<proteinExistence type="predicted"/>
<organism evidence="1 2">
    <name type="scientific">Caerostris extrusa</name>
    <name type="common">Bark spider</name>
    <name type="synonym">Caerostris bankana</name>
    <dbReference type="NCBI Taxonomy" id="172846"/>
    <lineage>
        <taxon>Eukaryota</taxon>
        <taxon>Metazoa</taxon>
        <taxon>Ecdysozoa</taxon>
        <taxon>Arthropoda</taxon>
        <taxon>Chelicerata</taxon>
        <taxon>Arachnida</taxon>
        <taxon>Araneae</taxon>
        <taxon>Araneomorphae</taxon>
        <taxon>Entelegynae</taxon>
        <taxon>Araneoidea</taxon>
        <taxon>Araneidae</taxon>
        <taxon>Caerostris</taxon>
    </lineage>
</organism>
<gene>
    <name evidence="1" type="ORF">CEXT_722251</name>
</gene>